<feature type="transmembrane region" description="Helical" evidence="7">
    <location>
        <begin position="131"/>
        <end position="155"/>
    </location>
</feature>
<feature type="transmembrane region" description="Helical" evidence="7">
    <location>
        <begin position="104"/>
        <end position="124"/>
    </location>
</feature>
<dbReference type="InterPro" id="IPR000515">
    <property type="entry name" value="MetI-like"/>
</dbReference>
<dbReference type="PROSITE" id="PS50928">
    <property type="entry name" value="ABC_TM1"/>
    <property type="match status" value="1"/>
</dbReference>
<evidence type="ECO:0000313" key="10">
    <source>
        <dbReference type="Proteomes" id="UP000245793"/>
    </source>
</evidence>
<comment type="caution">
    <text evidence="9">The sequence shown here is derived from an EMBL/GenBank/DDBJ whole genome shotgun (WGS) entry which is preliminary data.</text>
</comment>
<dbReference type="InterPro" id="IPR045621">
    <property type="entry name" value="BPD_transp_1_N"/>
</dbReference>
<feature type="transmembrane region" description="Helical" evidence="7">
    <location>
        <begin position="175"/>
        <end position="193"/>
    </location>
</feature>
<feature type="transmembrane region" description="Helical" evidence="7">
    <location>
        <begin position="231"/>
        <end position="255"/>
    </location>
</feature>
<evidence type="ECO:0000256" key="3">
    <source>
        <dbReference type="ARBA" id="ARBA00022475"/>
    </source>
</evidence>
<reference evidence="9 10" key="1">
    <citation type="submission" date="2018-04" db="EMBL/GenBank/DDBJ databases">
        <title>Genomic Encyclopedia of Type Strains, Phase IV (KMG-IV): sequencing the most valuable type-strain genomes for metagenomic binning, comparative biology and taxonomic classification.</title>
        <authorList>
            <person name="Goeker M."/>
        </authorList>
    </citation>
    <scope>NUCLEOTIDE SEQUENCE [LARGE SCALE GENOMIC DNA]</scope>
    <source>
        <strain evidence="9 10">DSM 20705</strain>
    </source>
</reference>
<keyword evidence="4 7" id="KW-0812">Transmembrane</keyword>
<dbReference type="PANTHER" id="PTHR43163:SF6">
    <property type="entry name" value="DIPEPTIDE TRANSPORT SYSTEM PERMEASE PROTEIN DPPB-RELATED"/>
    <property type="match status" value="1"/>
</dbReference>
<dbReference type="InterPro" id="IPR035906">
    <property type="entry name" value="MetI-like_sf"/>
</dbReference>
<evidence type="ECO:0000256" key="2">
    <source>
        <dbReference type="ARBA" id="ARBA00022448"/>
    </source>
</evidence>
<evidence type="ECO:0000313" key="9">
    <source>
        <dbReference type="EMBL" id="PVY88905.1"/>
    </source>
</evidence>
<evidence type="ECO:0000256" key="5">
    <source>
        <dbReference type="ARBA" id="ARBA00022989"/>
    </source>
</evidence>
<keyword evidence="10" id="KW-1185">Reference proteome</keyword>
<keyword evidence="6 7" id="KW-0472">Membrane</keyword>
<dbReference type="Proteomes" id="UP000245793">
    <property type="component" value="Unassembled WGS sequence"/>
</dbReference>
<evidence type="ECO:0000256" key="4">
    <source>
        <dbReference type="ARBA" id="ARBA00022692"/>
    </source>
</evidence>
<dbReference type="Pfam" id="PF19300">
    <property type="entry name" value="BPD_transp_1_N"/>
    <property type="match status" value="1"/>
</dbReference>
<keyword evidence="3" id="KW-1003">Cell membrane</keyword>
<dbReference type="SUPFAM" id="SSF161098">
    <property type="entry name" value="MetI-like"/>
    <property type="match status" value="1"/>
</dbReference>
<dbReference type="Pfam" id="PF00528">
    <property type="entry name" value="BPD_transp_1"/>
    <property type="match status" value="1"/>
</dbReference>
<name>A0A2U1DMJ2_9FIRM</name>
<keyword evidence="2 7" id="KW-0813">Transport</keyword>
<feature type="domain" description="ABC transmembrane type-1" evidence="8">
    <location>
        <begin position="96"/>
        <end position="298"/>
    </location>
</feature>
<sequence>MTRYMLKRVAFMVLSIIVVSAATFWMMHSVPGNPLATRARKNLPEQVLANYNKKYGLDKPVSTQYALFVKNALKGDFGESIIYPGQQISKTIAKTAPVSGKLGLISIFFGFTIGVAFGFIAALNRGKWPDFLVITIAILGVTIPSFVMASLLQYFFGAKLKWFPITYRKGNWKSFVMPITALSFGTIATYARYMRSSVLEVINSDYVLTARAKGVTEMGILFKHILKNAMIPAVTILGPQITGVFAGSFIIEKIFNIPGLGQFLVSSIGSRDYPFIISTTVLFGFLFVLSQLIVDIVYGFLDPRIKLAE</sequence>
<comment type="subcellular location">
    <subcellularLocation>
        <location evidence="1 7">Cell membrane</location>
        <topology evidence="1 7">Multi-pass membrane protein</topology>
    </subcellularLocation>
</comment>
<protein>
    <submittedName>
        <fullName evidence="9">Oligopeptide transport system permease protein</fullName>
    </submittedName>
</protein>
<dbReference type="GO" id="GO:0005886">
    <property type="term" value="C:plasma membrane"/>
    <property type="evidence" value="ECO:0007669"/>
    <property type="project" value="UniProtKB-SubCell"/>
</dbReference>
<organism evidence="9 10">
    <name type="scientific">Ezakiella coagulans</name>
    <dbReference type="NCBI Taxonomy" id="46507"/>
    <lineage>
        <taxon>Bacteria</taxon>
        <taxon>Bacillati</taxon>
        <taxon>Bacillota</taxon>
        <taxon>Tissierellia</taxon>
        <taxon>Ezakiella</taxon>
    </lineage>
</organism>
<dbReference type="GO" id="GO:0055085">
    <property type="term" value="P:transmembrane transport"/>
    <property type="evidence" value="ECO:0007669"/>
    <property type="project" value="InterPro"/>
</dbReference>
<proteinExistence type="inferred from homology"/>
<accession>A0A2U1DMJ2</accession>
<dbReference type="PANTHER" id="PTHR43163">
    <property type="entry name" value="DIPEPTIDE TRANSPORT SYSTEM PERMEASE PROTEIN DPPB-RELATED"/>
    <property type="match status" value="1"/>
</dbReference>
<evidence type="ECO:0000256" key="6">
    <source>
        <dbReference type="ARBA" id="ARBA00023136"/>
    </source>
</evidence>
<feature type="transmembrane region" description="Helical" evidence="7">
    <location>
        <begin position="275"/>
        <end position="301"/>
    </location>
</feature>
<evidence type="ECO:0000256" key="1">
    <source>
        <dbReference type="ARBA" id="ARBA00004651"/>
    </source>
</evidence>
<dbReference type="EMBL" id="QEKV01000013">
    <property type="protein sequence ID" value="PVY88905.1"/>
    <property type="molecule type" value="Genomic_DNA"/>
</dbReference>
<comment type="similarity">
    <text evidence="7">Belongs to the binding-protein-dependent transport system permease family.</text>
</comment>
<dbReference type="AlphaFoldDB" id="A0A2U1DMJ2"/>
<evidence type="ECO:0000259" key="8">
    <source>
        <dbReference type="PROSITE" id="PS50928"/>
    </source>
</evidence>
<dbReference type="RefSeq" id="WP_116480555.1">
    <property type="nucleotide sequence ID" value="NZ_CP096650.1"/>
</dbReference>
<evidence type="ECO:0000256" key="7">
    <source>
        <dbReference type="RuleBase" id="RU363032"/>
    </source>
</evidence>
<keyword evidence="5 7" id="KW-1133">Transmembrane helix</keyword>
<gene>
    <name evidence="9" type="ORF">C7381_1135</name>
</gene>
<dbReference type="CDD" id="cd06261">
    <property type="entry name" value="TM_PBP2"/>
    <property type="match status" value="1"/>
</dbReference>
<dbReference type="Gene3D" id="1.10.3720.10">
    <property type="entry name" value="MetI-like"/>
    <property type="match status" value="1"/>
</dbReference>